<dbReference type="InterPro" id="IPR050425">
    <property type="entry name" value="NAD(P)_dehydrat-like"/>
</dbReference>
<dbReference type="EMBL" id="LR130778">
    <property type="protein sequence ID" value="VDN47516.1"/>
    <property type="molecule type" value="Genomic_DNA"/>
</dbReference>
<accession>A0A3P7RXQ6</accession>
<dbReference type="PANTHER" id="PTHR10366:SF812">
    <property type="entry name" value="VPS9 DOMAIN-CONTAINING PROTEIN"/>
    <property type="match status" value="1"/>
</dbReference>
<dbReference type="OrthoDB" id="9779041at2"/>
<gene>
    <name evidence="3" type="ORF">PATL70BA_1629</name>
</gene>
<evidence type="ECO:0000256" key="1">
    <source>
        <dbReference type="ARBA" id="ARBA00023002"/>
    </source>
</evidence>
<name>A0A3P7RXQ6_9FIRM</name>
<sequence length="346" mass="39138">MDKMKVVVTGGTGYIASWIVRDLLKDGHEVRVTVRKLKDKEKYVHLLNLEKKYEGTLKIFEADLLKSGSFNLAIEGADYVMHTASPFSVDRNLDPRKDLLEPAVQGTVNVLEAVNRSKTVKRVVLTSSLAAIYGDNRDMDDLGIEAFDETMWNSTSSLDNNPYSYSKTMAEKKAWEMVGQQEAWDLVTIHPGFVFGPSLSKRVDATSIDTLRRLLSGAFRTGVPHLEYVFSDIRDISTGHIRAAFTQEAHGRYIIANENGSFLKMAKIIKHHYGDQYKLPRRIIPKPVIWAIAPMIGLSKQYIKNNVGYTLKADNSRSIQELKMTYRSLETTLIDHIEQLRKDGLV</sequence>
<reference evidence="3 4" key="1">
    <citation type="submission" date="2018-09" db="EMBL/GenBank/DDBJ databases">
        <authorList>
            <person name="Postec A."/>
        </authorList>
    </citation>
    <scope>NUCLEOTIDE SEQUENCE [LARGE SCALE GENOMIC DNA]</scope>
    <source>
        <strain evidence="3">70B-A</strain>
    </source>
</reference>
<dbReference type="InterPro" id="IPR001509">
    <property type="entry name" value="Epimerase_deHydtase"/>
</dbReference>
<organism evidence="3 4">
    <name type="scientific">Petrocella atlantisensis</name>
    <dbReference type="NCBI Taxonomy" id="2173034"/>
    <lineage>
        <taxon>Bacteria</taxon>
        <taxon>Bacillati</taxon>
        <taxon>Bacillota</taxon>
        <taxon>Clostridia</taxon>
        <taxon>Lachnospirales</taxon>
        <taxon>Vallitaleaceae</taxon>
        <taxon>Petrocella</taxon>
    </lineage>
</organism>
<feature type="domain" description="NAD-dependent epimerase/dehydratase" evidence="2">
    <location>
        <begin position="6"/>
        <end position="218"/>
    </location>
</feature>
<dbReference type="AlphaFoldDB" id="A0A3P7RXQ6"/>
<dbReference type="RefSeq" id="WP_125136812.1">
    <property type="nucleotide sequence ID" value="NZ_LR130778.1"/>
</dbReference>
<keyword evidence="1" id="KW-0560">Oxidoreductase</keyword>
<dbReference type="Pfam" id="PF01370">
    <property type="entry name" value="Epimerase"/>
    <property type="match status" value="1"/>
</dbReference>
<dbReference type="GO" id="GO:0016616">
    <property type="term" value="F:oxidoreductase activity, acting on the CH-OH group of donors, NAD or NADP as acceptor"/>
    <property type="evidence" value="ECO:0007669"/>
    <property type="project" value="TreeGrafter"/>
</dbReference>
<evidence type="ECO:0000313" key="3">
    <source>
        <dbReference type="EMBL" id="VDN47516.1"/>
    </source>
</evidence>
<keyword evidence="4" id="KW-1185">Reference proteome</keyword>
<dbReference type="InterPro" id="IPR036291">
    <property type="entry name" value="NAD(P)-bd_dom_sf"/>
</dbReference>
<dbReference type="Proteomes" id="UP000279029">
    <property type="component" value="Chromosome"/>
</dbReference>
<dbReference type="KEGG" id="cbar:PATL70BA_1629"/>
<evidence type="ECO:0000313" key="4">
    <source>
        <dbReference type="Proteomes" id="UP000279029"/>
    </source>
</evidence>
<evidence type="ECO:0000259" key="2">
    <source>
        <dbReference type="Pfam" id="PF01370"/>
    </source>
</evidence>
<dbReference type="SUPFAM" id="SSF51735">
    <property type="entry name" value="NAD(P)-binding Rossmann-fold domains"/>
    <property type="match status" value="1"/>
</dbReference>
<dbReference type="PANTHER" id="PTHR10366">
    <property type="entry name" value="NAD DEPENDENT EPIMERASE/DEHYDRATASE"/>
    <property type="match status" value="1"/>
</dbReference>
<protein>
    <submittedName>
        <fullName evidence="3">Diaminohydroxyphosphoribosylaminopyrimidine deaminase</fullName>
    </submittedName>
</protein>
<proteinExistence type="predicted"/>
<dbReference type="FunFam" id="3.40.50.720:FF:000336">
    <property type="entry name" value="Aldehyde reductase"/>
    <property type="match status" value="1"/>
</dbReference>
<dbReference type="Gene3D" id="3.40.50.720">
    <property type="entry name" value="NAD(P)-binding Rossmann-like Domain"/>
    <property type="match status" value="1"/>
</dbReference>